<dbReference type="Pfam" id="PF04525">
    <property type="entry name" value="LOR"/>
    <property type="match status" value="1"/>
</dbReference>
<reference evidence="2 3" key="1">
    <citation type="submission" date="2021-10" db="EMBL/GenBank/DDBJ databases">
        <title>Streptomyces gossypii sp. nov., isolated from soil collected from cotton field.</title>
        <authorList>
            <person name="Ge X."/>
            <person name="Chen X."/>
            <person name="Liu W."/>
        </authorList>
    </citation>
    <scope>NUCLEOTIDE SEQUENCE [LARGE SCALE GENOMIC DNA]</scope>
    <source>
        <strain evidence="2 3">N2-109</strain>
    </source>
</reference>
<name>A0ABT2JMS9_9ACTN</name>
<dbReference type="RefSeq" id="WP_260216036.1">
    <property type="nucleotide sequence ID" value="NZ_JAJAGO010000002.1"/>
</dbReference>
<organism evidence="2 3">
    <name type="scientific">Streptomyces gossypii</name>
    <dbReference type="NCBI Taxonomy" id="2883101"/>
    <lineage>
        <taxon>Bacteria</taxon>
        <taxon>Bacillati</taxon>
        <taxon>Actinomycetota</taxon>
        <taxon>Actinomycetes</taxon>
        <taxon>Kitasatosporales</taxon>
        <taxon>Streptomycetaceae</taxon>
        <taxon>Streptomyces</taxon>
    </lineage>
</organism>
<sequence>MRYLVRERVFGAGDDFWVEDENGERAFLIDGKALRLRETFELKDREGNILAVIRKKAVSLRDTMRVERDGEVMVTVREKRFTPMRTVYRAELATGEELEIRGDLIGKEYDIEYQGERLARISRKWFRVQDTYAVQVERDDSDPVVLIAVAVCVDRLVERAEEGDRGHQPG</sequence>
<comment type="similarity">
    <text evidence="1">Belongs to the LOR family.</text>
</comment>
<evidence type="ECO:0000313" key="2">
    <source>
        <dbReference type="EMBL" id="MCT2589046.1"/>
    </source>
</evidence>
<protein>
    <submittedName>
        <fullName evidence="2">LURP-one-related family protein</fullName>
    </submittedName>
</protein>
<dbReference type="InterPro" id="IPR007612">
    <property type="entry name" value="LOR"/>
</dbReference>
<dbReference type="SUPFAM" id="SSF54518">
    <property type="entry name" value="Tubby C-terminal domain-like"/>
    <property type="match status" value="1"/>
</dbReference>
<dbReference type="Gene3D" id="2.40.160.200">
    <property type="entry name" value="LURP1-related"/>
    <property type="match status" value="1"/>
</dbReference>
<keyword evidence="3" id="KW-1185">Reference proteome</keyword>
<dbReference type="InterPro" id="IPR025659">
    <property type="entry name" value="Tubby-like_C"/>
</dbReference>
<dbReference type="InterPro" id="IPR038595">
    <property type="entry name" value="LOR_sf"/>
</dbReference>
<gene>
    <name evidence="2" type="ORF">LHJ74_03690</name>
</gene>
<proteinExistence type="inferred from homology"/>
<evidence type="ECO:0000256" key="1">
    <source>
        <dbReference type="ARBA" id="ARBA00005437"/>
    </source>
</evidence>
<dbReference type="EMBL" id="JAJAGO010000002">
    <property type="protein sequence ID" value="MCT2589046.1"/>
    <property type="molecule type" value="Genomic_DNA"/>
</dbReference>
<accession>A0ABT2JMS9</accession>
<evidence type="ECO:0000313" key="3">
    <source>
        <dbReference type="Proteomes" id="UP001156389"/>
    </source>
</evidence>
<dbReference type="Proteomes" id="UP001156389">
    <property type="component" value="Unassembled WGS sequence"/>
</dbReference>
<comment type="caution">
    <text evidence="2">The sequence shown here is derived from an EMBL/GenBank/DDBJ whole genome shotgun (WGS) entry which is preliminary data.</text>
</comment>